<dbReference type="Pfam" id="PF17136">
    <property type="entry name" value="ribosomal_L24"/>
    <property type="match status" value="1"/>
</dbReference>
<feature type="domain" description="KOW" evidence="6">
    <location>
        <begin position="2"/>
        <end position="29"/>
    </location>
</feature>
<keyword evidence="2 5" id="KW-0689">Ribosomal protein</keyword>
<dbReference type="InterPro" id="IPR041988">
    <property type="entry name" value="Ribosomal_uL24_KOW"/>
</dbReference>
<dbReference type="HAMAP" id="MF_01326_B">
    <property type="entry name" value="Ribosomal_uL24_B"/>
    <property type="match status" value="1"/>
</dbReference>
<dbReference type="CDD" id="cd06089">
    <property type="entry name" value="KOW_RPL26"/>
    <property type="match status" value="1"/>
</dbReference>
<dbReference type="SUPFAM" id="SSF50104">
    <property type="entry name" value="Translation proteins SH3-like domain"/>
    <property type="match status" value="1"/>
</dbReference>
<dbReference type="EMBL" id="PCVY01000058">
    <property type="protein sequence ID" value="PIQ85888.1"/>
    <property type="molecule type" value="Genomic_DNA"/>
</dbReference>
<evidence type="ECO:0000313" key="8">
    <source>
        <dbReference type="Proteomes" id="UP000230859"/>
    </source>
</evidence>
<comment type="caution">
    <text evidence="7">The sequence shown here is derived from an EMBL/GenBank/DDBJ whole genome shotgun (WGS) entry which is preliminary data.</text>
</comment>
<dbReference type="PANTHER" id="PTHR12903">
    <property type="entry name" value="MITOCHONDRIAL RIBOSOMAL PROTEIN L24"/>
    <property type="match status" value="1"/>
</dbReference>
<dbReference type="SMART" id="SM00739">
    <property type="entry name" value="KOW"/>
    <property type="match status" value="1"/>
</dbReference>
<dbReference type="Pfam" id="PF00467">
    <property type="entry name" value="KOW"/>
    <property type="match status" value="1"/>
</dbReference>
<organism evidence="7 8">
    <name type="scientific">Candidatus Abzuiibacterium crystallinum</name>
    <dbReference type="NCBI Taxonomy" id="1974748"/>
    <lineage>
        <taxon>Bacteria</taxon>
        <taxon>Pseudomonadati</taxon>
        <taxon>Candidatus Omnitrophota</taxon>
        <taxon>Candidatus Abzuiibacterium</taxon>
    </lineage>
</organism>
<dbReference type="InterPro" id="IPR003256">
    <property type="entry name" value="Ribosomal_uL24"/>
</dbReference>
<dbReference type="GO" id="GO:1990904">
    <property type="term" value="C:ribonucleoprotein complex"/>
    <property type="evidence" value="ECO:0007669"/>
    <property type="project" value="UniProtKB-KW"/>
</dbReference>
<evidence type="ECO:0000259" key="6">
    <source>
        <dbReference type="SMART" id="SM00739"/>
    </source>
</evidence>
<keyword evidence="5" id="KW-0694">RNA-binding</keyword>
<dbReference type="Proteomes" id="UP000230859">
    <property type="component" value="Unassembled WGS sequence"/>
</dbReference>
<dbReference type="AlphaFoldDB" id="A0A2H0LNE0"/>
<reference evidence="7 8" key="1">
    <citation type="submission" date="2017-09" db="EMBL/GenBank/DDBJ databases">
        <title>Depth-based differentiation of microbial function through sediment-hosted aquifers and enrichment of novel symbionts in the deep terrestrial subsurface.</title>
        <authorList>
            <person name="Probst A.J."/>
            <person name="Ladd B."/>
            <person name="Jarett J.K."/>
            <person name="Geller-Mcgrath D.E."/>
            <person name="Sieber C.M."/>
            <person name="Emerson J.B."/>
            <person name="Anantharaman K."/>
            <person name="Thomas B.C."/>
            <person name="Malmstrom R."/>
            <person name="Stieglmeier M."/>
            <person name="Klingl A."/>
            <person name="Woyke T."/>
            <person name="Ryan C.M."/>
            <person name="Banfield J.F."/>
        </authorList>
    </citation>
    <scope>NUCLEOTIDE SEQUENCE [LARGE SCALE GENOMIC DNA]</scope>
    <source>
        <strain evidence="7">CG11_big_fil_rev_8_21_14_0_20_45_26</strain>
    </source>
</reference>
<gene>
    <name evidence="5" type="primary">rplX</name>
    <name evidence="7" type="ORF">COV74_06880</name>
</gene>
<evidence type="ECO:0000256" key="4">
    <source>
        <dbReference type="ARBA" id="ARBA00035206"/>
    </source>
</evidence>
<proteinExistence type="inferred from homology"/>
<comment type="similarity">
    <text evidence="1 5">Belongs to the universal ribosomal protein uL24 family.</text>
</comment>
<evidence type="ECO:0000256" key="5">
    <source>
        <dbReference type="HAMAP-Rule" id="MF_01326"/>
    </source>
</evidence>
<protein>
    <recommendedName>
        <fullName evidence="4 5">Large ribosomal subunit protein uL24</fullName>
    </recommendedName>
</protein>
<dbReference type="GO" id="GO:0003735">
    <property type="term" value="F:structural constituent of ribosome"/>
    <property type="evidence" value="ECO:0007669"/>
    <property type="project" value="InterPro"/>
</dbReference>
<evidence type="ECO:0000313" key="7">
    <source>
        <dbReference type="EMBL" id="PIQ85888.1"/>
    </source>
</evidence>
<dbReference type="GO" id="GO:0019843">
    <property type="term" value="F:rRNA binding"/>
    <property type="evidence" value="ECO:0007669"/>
    <property type="project" value="UniProtKB-UniRule"/>
</dbReference>
<keyword evidence="3 5" id="KW-0687">Ribonucleoprotein</keyword>
<dbReference type="InterPro" id="IPR008991">
    <property type="entry name" value="Translation_prot_SH3-like_sf"/>
</dbReference>
<dbReference type="GO" id="GO:0005840">
    <property type="term" value="C:ribosome"/>
    <property type="evidence" value="ECO:0007669"/>
    <property type="project" value="UniProtKB-KW"/>
</dbReference>
<evidence type="ECO:0000256" key="3">
    <source>
        <dbReference type="ARBA" id="ARBA00023274"/>
    </source>
</evidence>
<evidence type="ECO:0000256" key="1">
    <source>
        <dbReference type="ARBA" id="ARBA00010618"/>
    </source>
</evidence>
<dbReference type="GO" id="GO:0006412">
    <property type="term" value="P:translation"/>
    <property type="evidence" value="ECO:0007669"/>
    <property type="project" value="UniProtKB-UniRule"/>
</dbReference>
<dbReference type="NCBIfam" id="TIGR01079">
    <property type="entry name" value="rplX_bact"/>
    <property type="match status" value="1"/>
</dbReference>
<evidence type="ECO:0000256" key="2">
    <source>
        <dbReference type="ARBA" id="ARBA00022980"/>
    </source>
</evidence>
<dbReference type="InterPro" id="IPR005824">
    <property type="entry name" value="KOW"/>
</dbReference>
<sequence>MKLKKNDMVLVTAGKDKGKKGKVLKTFPTSQQVIVEGVNYSSKAVRPNQQNPQGGFAKIESRIHVSNVQLICPKTGKPTRIGYQVLANGEKERISKKSQEII</sequence>
<dbReference type="InterPro" id="IPR014722">
    <property type="entry name" value="Rib_uL2_dom2"/>
</dbReference>
<name>A0A2H0LNE0_9BACT</name>
<keyword evidence="5" id="KW-0699">rRNA-binding</keyword>
<accession>A0A2H0LNE0</accession>
<comment type="subunit">
    <text evidence="5">Part of the 50S ribosomal subunit.</text>
</comment>
<comment type="function">
    <text evidence="5">One of two assembly initiator proteins, it binds directly to the 5'-end of the 23S rRNA, where it nucleates assembly of the 50S subunit.</text>
</comment>
<comment type="function">
    <text evidence="5">One of the proteins that surrounds the polypeptide exit tunnel on the outside of the subunit.</text>
</comment>
<dbReference type="InterPro" id="IPR057264">
    <property type="entry name" value="Ribosomal_uL24_C"/>
</dbReference>
<dbReference type="Gene3D" id="2.30.30.30">
    <property type="match status" value="1"/>
</dbReference>